<dbReference type="PANTHER" id="PTHR43649">
    <property type="entry name" value="ARABINOSE-BINDING PROTEIN-RELATED"/>
    <property type="match status" value="1"/>
</dbReference>
<proteinExistence type="predicted"/>
<comment type="caution">
    <text evidence="1">The sequence shown here is derived from an EMBL/GenBank/DDBJ whole genome shotgun (WGS) entry which is preliminary data.</text>
</comment>
<dbReference type="SUPFAM" id="SSF53850">
    <property type="entry name" value="Periplasmic binding protein-like II"/>
    <property type="match status" value="1"/>
</dbReference>
<reference evidence="1 2" key="1">
    <citation type="submission" date="2018-12" db="EMBL/GenBank/DDBJ databases">
        <authorList>
            <person name="Li F."/>
        </authorList>
    </citation>
    <scope>NUCLEOTIDE SEQUENCE [LARGE SCALE GENOMIC DNA]</scope>
    <source>
        <strain evidence="1 2">11W25H-1</strain>
    </source>
</reference>
<dbReference type="PANTHER" id="PTHR43649:SF12">
    <property type="entry name" value="DIACETYLCHITOBIOSE BINDING PROTEIN DASA"/>
    <property type="match status" value="1"/>
</dbReference>
<protein>
    <submittedName>
        <fullName evidence="1">ABC transporter substrate-binding protein</fullName>
    </submittedName>
</protein>
<sequence length="494" mass="52949">MGLLSHRRRSQAFNVYHARRPPLLSNVYRRCIKGLTPICSTLNGRIEGDAMRNHHGTVGSRFPHRRSTLIATAVVATVTTLAVSGCAGQGAQQNTENDPNAKVTLSFWNGFTGPDGPALQQVVDDFNASQDRITVETNIMPWDTLYSKVLTAAAGNDGPDIVAMSAGRIPQYADQGLFQPLDDYYENADFDSDALAQSAVDASMFDGENYGVPVNIATMLMYYNKDLFTAAGLDPEKPPTTWDEFAAMVPKLTVDDNGDGKPEQYAIALADHETVPMFQPFLWNAGGGLVSEDGKTSELASEGSLEALNFWVDLVKDQKASPVGLAGADADKLFTTGKAAIEIVGPWMTTGFEEAGLNFGLAPAFAGPADNVTLADVVSMSVPAKADETTKQAAYEFFAYWNSEEGQKTWAEGSGFPPTRADVSSQVTSNPYPAIFGDSSVIDNSQTLMPGIAAGTTINDTIFYPTLQKALNGEGTVDELFTAASEQVQAELDK</sequence>
<evidence type="ECO:0000313" key="2">
    <source>
        <dbReference type="Proteomes" id="UP000288547"/>
    </source>
</evidence>
<name>A0A444PUA9_9MICO</name>
<dbReference type="CDD" id="cd14748">
    <property type="entry name" value="PBP2_UgpB"/>
    <property type="match status" value="1"/>
</dbReference>
<keyword evidence="2" id="KW-1185">Reference proteome</keyword>
<dbReference type="OrthoDB" id="2510110at2"/>
<organism evidence="1 2">
    <name type="scientific">Labedella phragmitis</name>
    <dbReference type="NCBI Taxonomy" id="2498849"/>
    <lineage>
        <taxon>Bacteria</taxon>
        <taxon>Bacillati</taxon>
        <taxon>Actinomycetota</taxon>
        <taxon>Actinomycetes</taxon>
        <taxon>Micrococcales</taxon>
        <taxon>Microbacteriaceae</taxon>
        <taxon>Labedella</taxon>
    </lineage>
</organism>
<dbReference type="Pfam" id="PF13416">
    <property type="entry name" value="SBP_bac_8"/>
    <property type="match status" value="1"/>
</dbReference>
<accession>A0A444PUA9</accession>
<dbReference type="AlphaFoldDB" id="A0A444PUA9"/>
<dbReference type="InterPro" id="IPR006059">
    <property type="entry name" value="SBP"/>
</dbReference>
<gene>
    <name evidence="1" type="ORF">ELQ90_04820</name>
</gene>
<dbReference type="Gene3D" id="3.40.190.10">
    <property type="entry name" value="Periplasmic binding protein-like II"/>
    <property type="match status" value="1"/>
</dbReference>
<evidence type="ECO:0000313" key="1">
    <source>
        <dbReference type="EMBL" id="RWZ51443.1"/>
    </source>
</evidence>
<dbReference type="Proteomes" id="UP000288547">
    <property type="component" value="Unassembled WGS sequence"/>
</dbReference>
<dbReference type="InterPro" id="IPR050490">
    <property type="entry name" value="Bact_solute-bd_prot1"/>
</dbReference>
<dbReference type="EMBL" id="RZNB01000002">
    <property type="protein sequence ID" value="RWZ51443.1"/>
    <property type="molecule type" value="Genomic_DNA"/>
</dbReference>